<dbReference type="RefSeq" id="WP_091602962.1">
    <property type="nucleotide sequence ID" value="NZ_JAUYVP010000001.1"/>
</dbReference>
<reference evidence="3 4" key="1">
    <citation type="submission" date="2016-10" db="EMBL/GenBank/DDBJ databases">
        <authorList>
            <person name="Varghese N."/>
            <person name="Submissions S."/>
        </authorList>
    </citation>
    <scope>NUCLEOTIDE SEQUENCE [LARGE SCALE GENOMIC DNA]</scope>
    <source>
        <strain evidence="3 4">MAR_2009_60</strain>
    </source>
</reference>
<accession>A0ABY0U7H5</accession>
<gene>
    <name evidence="3" type="ORF">SAMN05192545_0797</name>
</gene>
<dbReference type="Gene3D" id="3.40.30.10">
    <property type="entry name" value="Glutaredoxin"/>
    <property type="match status" value="1"/>
</dbReference>
<sequence length="146" mass="16780">MKKYVITVLILVIGLGTAIAQDWQTDFTEAKELAKTRNLPIVLVFQGSDWCAPCIKLDRSVWSTDEFKKYAIDHYIMLQADFPRRKKNALPVVQLNKNKVLAEKYNRQGIFPFVVVMNADGKVYGETSYKKLSPKEYIAELNSFIK</sequence>
<keyword evidence="1 2" id="KW-0732">Signal</keyword>
<evidence type="ECO:0000256" key="1">
    <source>
        <dbReference type="ARBA" id="ARBA00022729"/>
    </source>
</evidence>
<keyword evidence="4" id="KW-1185">Reference proteome</keyword>
<organism evidence="3 4">
    <name type="scientific">Maribacter dokdonensis</name>
    <dbReference type="NCBI Taxonomy" id="320912"/>
    <lineage>
        <taxon>Bacteria</taxon>
        <taxon>Pseudomonadati</taxon>
        <taxon>Bacteroidota</taxon>
        <taxon>Flavobacteriia</taxon>
        <taxon>Flavobacteriales</taxon>
        <taxon>Flavobacteriaceae</taxon>
        <taxon>Maribacter</taxon>
    </lineage>
</organism>
<feature type="chain" id="PRO_5046956963" evidence="2">
    <location>
        <begin position="21"/>
        <end position="146"/>
    </location>
</feature>
<evidence type="ECO:0000256" key="2">
    <source>
        <dbReference type="SAM" id="SignalP"/>
    </source>
</evidence>
<name>A0ABY0U7H5_9FLAO</name>
<evidence type="ECO:0000313" key="3">
    <source>
        <dbReference type="EMBL" id="SDS11299.1"/>
    </source>
</evidence>
<dbReference type="InterPro" id="IPR036249">
    <property type="entry name" value="Thioredoxin-like_sf"/>
</dbReference>
<proteinExistence type="predicted"/>
<dbReference type="Proteomes" id="UP000199574">
    <property type="component" value="Chromosome I"/>
</dbReference>
<evidence type="ECO:0000313" key="4">
    <source>
        <dbReference type="Proteomes" id="UP000199574"/>
    </source>
</evidence>
<dbReference type="PANTHER" id="PTHR15337">
    <property type="entry name" value="ANTERIOR GRADIENT PROTEIN-RELATED"/>
    <property type="match status" value="1"/>
</dbReference>
<feature type="signal peptide" evidence="2">
    <location>
        <begin position="1"/>
        <end position="20"/>
    </location>
</feature>
<dbReference type="Pfam" id="PF13899">
    <property type="entry name" value="Thioredoxin_7"/>
    <property type="match status" value="1"/>
</dbReference>
<dbReference type="SUPFAM" id="SSF52833">
    <property type="entry name" value="Thioredoxin-like"/>
    <property type="match status" value="1"/>
</dbReference>
<dbReference type="PANTHER" id="PTHR15337:SF11">
    <property type="entry name" value="THIOREDOXIN DOMAIN-CONTAINING PROTEIN"/>
    <property type="match status" value="1"/>
</dbReference>
<protein>
    <submittedName>
        <fullName evidence="3">Thioredoxin-like</fullName>
    </submittedName>
</protein>
<dbReference type="GeneID" id="90594520"/>
<dbReference type="InterPro" id="IPR051099">
    <property type="entry name" value="AGR/TXD"/>
</dbReference>
<dbReference type="EMBL" id="LT629754">
    <property type="protein sequence ID" value="SDS11299.1"/>
    <property type="molecule type" value="Genomic_DNA"/>
</dbReference>